<dbReference type="PANTHER" id="PTHR47926:SF463">
    <property type="entry name" value="PENTATRICOPEPTIDE REPEAT-CONTAINING PROTEIN"/>
    <property type="match status" value="1"/>
</dbReference>
<feature type="repeat" description="PPR" evidence="3">
    <location>
        <begin position="213"/>
        <end position="243"/>
    </location>
</feature>
<dbReference type="FunFam" id="1.25.40.10:FF:000470">
    <property type="entry name" value="Pentatricopeptide repeat-containing protein At5g66520"/>
    <property type="match status" value="1"/>
</dbReference>
<evidence type="ECO:0008006" key="6">
    <source>
        <dbReference type="Google" id="ProtNLM"/>
    </source>
</evidence>
<evidence type="ECO:0000256" key="2">
    <source>
        <dbReference type="ARBA" id="ARBA00061659"/>
    </source>
</evidence>
<evidence type="ECO:0000313" key="4">
    <source>
        <dbReference type="EMBL" id="KAG9441888.1"/>
    </source>
</evidence>
<dbReference type="InterPro" id="IPR011990">
    <property type="entry name" value="TPR-like_helical_dom_sf"/>
</dbReference>
<dbReference type="EMBL" id="JAINDJ010000007">
    <property type="protein sequence ID" value="KAG9441888.1"/>
    <property type="molecule type" value="Genomic_DNA"/>
</dbReference>
<reference evidence="4 5" key="1">
    <citation type="submission" date="2021-07" db="EMBL/GenBank/DDBJ databases">
        <title>The Aristolochia fimbriata genome: insights into angiosperm evolution, floral development and chemical biosynthesis.</title>
        <authorList>
            <person name="Jiao Y."/>
        </authorList>
    </citation>
    <scope>NUCLEOTIDE SEQUENCE [LARGE SCALE GENOMIC DNA]</scope>
    <source>
        <strain evidence="4">IBCAS-2021</strain>
        <tissue evidence="4">Leaf</tissue>
    </source>
</reference>
<dbReference type="InterPro" id="IPR046960">
    <property type="entry name" value="PPR_At4g14850-like_plant"/>
</dbReference>
<protein>
    <recommendedName>
        <fullName evidence="6">Chlororespiratory reduction 4</fullName>
    </recommendedName>
</protein>
<feature type="repeat" description="PPR" evidence="3">
    <location>
        <begin position="244"/>
        <end position="278"/>
    </location>
</feature>
<dbReference type="GO" id="GO:0009451">
    <property type="term" value="P:RNA modification"/>
    <property type="evidence" value="ECO:0007669"/>
    <property type="project" value="InterPro"/>
</dbReference>
<proteinExistence type="inferred from homology"/>
<dbReference type="InterPro" id="IPR002885">
    <property type="entry name" value="PPR_rpt"/>
</dbReference>
<dbReference type="PROSITE" id="PS51375">
    <property type="entry name" value="PPR"/>
    <property type="match status" value="5"/>
</dbReference>
<evidence type="ECO:0000256" key="3">
    <source>
        <dbReference type="PROSITE-ProRule" id="PRU00708"/>
    </source>
</evidence>
<keyword evidence="1" id="KW-0677">Repeat</keyword>
<dbReference type="Proteomes" id="UP000825729">
    <property type="component" value="Unassembled WGS sequence"/>
</dbReference>
<dbReference type="InterPro" id="IPR046848">
    <property type="entry name" value="E_motif"/>
</dbReference>
<dbReference type="PANTHER" id="PTHR47926">
    <property type="entry name" value="PENTATRICOPEPTIDE REPEAT-CONTAINING PROTEIN"/>
    <property type="match status" value="1"/>
</dbReference>
<feature type="repeat" description="PPR" evidence="3">
    <location>
        <begin position="182"/>
        <end position="212"/>
    </location>
</feature>
<keyword evidence="5" id="KW-1185">Reference proteome</keyword>
<name>A0AAV7E3B4_ARIFI</name>
<dbReference type="NCBIfam" id="TIGR00756">
    <property type="entry name" value="PPR"/>
    <property type="match status" value="4"/>
</dbReference>
<dbReference type="Pfam" id="PF13041">
    <property type="entry name" value="PPR_2"/>
    <property type="match status" value="1"/>
</dbReference>
<accession>A0AAV7E3B4</accession>
<dbReference type="FunFam" id="1.25.40.10:FF:000334">
    <property type="entry name" value="Pentatricopeptide repeat-containing protein"/>
    <property type="match status" value="1"/>
</dbReference>
<feature type="repeat" description="PPR" evidence="3">
    <location>
        <begin position="345"/>
        <end position="379"/>
    </location>
</feature>
<feature type="repeat" description="PPR" evidence="3">
    <location>
        <begin position="80"/>
        <end position="114"/>
    </location>
</feature>
<evidence type="ECO:0000256" key="1">
    <source>
        <dbReference type="ARBA" id="ARBA00022737"/>
    </source>
</evidence>
<dbReference type="Gene3D" id="1.25.40.10">
    <property type="entry name" value="Tetratricopeptide repeat domain"/>
    <property type="match status" value="4"/>
</dbReference>
<dbReference type="GO" id="GO:0003723">
    <property type="term" value="F:RNA binding"/>
    <property type="evidence" value="ECO:0007669"/>
    <property type="project" value="InterPro"/>
</dbReference>
<organism evidence="4 5">
    <name type="scientific">Aristolochia fimbriata</name>
    <name type="common">White veined hardy Dutchman's pipe vine</name>
    <dbReference type="NCBI Taxonomy" id="158543"/>
    <lineage>
        <taxon>Eukaryota</taxon>
        <taxon>Viridiplantae</taxon>
        <taxon>Streptophyta</taxon>
        <taxon>Embryophyta</taxon>
        <taxon>Tracheophyta</taxon>
        <taxon>Spermatophyta</taxon>
        <taxon>Magnoliopsida</taxon>
        <taxon>Magnoliidae</taxon>
        <taxon>Piperales</taxon>
        <taxon>Aristolochiaceae</taxon>
        <taxon>Aristolochia</taxon>
    </lineage>
</organism>
<evidence type="ECO:0000313" key="5">
    <source>
        <dbReference type="Proteomes" id="UP000825729"/>
    </source>
</evidence>
<dbReference type="AlphaFoldDB" id="A0AAV7E3B4"/>
<dbReference type="Pfam" id="PF01535">
    <property type="entry name" value="PPR"/>
    <property type="match status" value="5"/>
</dbReference>
<gene>
    <name evidence="4" type="ORF">H6P81_017742</name>
</gene>
<dbReference type="Pfam" id="PF20431">
    <property type="entry name" value="E_motif"/>
    <property type="match status" value="1"/>
</dbReference>
<comment type="caution">
    <text evidence="4">The sequence shown here is derived from an EMBL/GenBank/DDBJ whole genome shotgun (WGS) entry which is preliminary data.</text>
</comment>
<sequence length="525" mass="58297">MPSRSAVAGKLALLHHPNISQSFNAFSNISEFKQAQAYLITSGRLRNAFTAARLLAFAALSHSADCNYASLLFAQIPRPTFFMYNTMIRGLSQSLQPLESVTFYVRMLRSGVWPDKFTFPFLIRSCSVSYRLELGRQFHCHVVKYGLESNIYVVNNSISMYSNCGEVGSAQQLFDECSEMVDVVSWTALVTGYLNCGKLETARWFFDRMSCKNDVSWNAMIGGYARAGDVVRARELFNNMPDRNEVTWSAMISGCSQSGLCREALHLFKEMVAGGIVPIESTLVSAVSACAQLRVLEEGELVHACIKQWNFEVNVTLGTALVDMYGKCGNIHGALHVFKKMPEKNLLTWNSMITGLALNGYGKEVLMLFWRMLMLGLSPNAITFIGLLNACSHCGLVYEGHKLFDLMTRVYGIKPEAEHYGCMVDLLGRAGMIKEAVKFVEGMAAAPHPGLLGALAGACRIHGEIELGEEFGKQLVRLEPQHSGRYAVLYNSYAATERWNDAAMVRKMLKQRRVVKDPGLSIIGD</sequence>
<comment type="similarity">
    <text evidence="2">Belongs to the PPR family. PCMP-E subfamily.</text>
</comment>